<name>A0ABM1QAB3_CAMSA</name>
<proteinExistence type="predicted"/>
<keyword evidence="3" id="KW-0862">Zinc</keyword>
<dbReference type="PROSITE" id="PS50966">
    <property type="entry name" value="ZF_SWIM"/>
    <property type="match status" value="1"/>
</dbReference>
<dbReference type="Proteomes" id="UP000694864">
    <property type="component" value="Chromosome 7"/>
</dbReference>
<feature type="domain" description="SWIM-type" evidence="5">
    <location>
        <begin position="306"/>
        <end position="338"/>
    </location>
</feature>
<evidence type="ECO:0000256" key="4">
    <source>
        <dbReference type="PROSITE-ProRule" id="PRU00325"/>
    </source>
</evidence>
<dbReference type="InterPro" id="IPR007527">
    <property type="entry name" value="Znf_SWIM"/>
</dbReference>
<keyword evidence="6" id="KW-1185">Reference proteome</keyword>
<dbReference type="SMART" id="SM00575">
    <property type="entry name" value="ZnF_PMZ"/>
    <property type="match status" value="1"/>
</dbReference>
<dbReference type="InterPro" id="IPR006564">
    <property type="entry name" value="Znf_PMZ"/>
</dbReference>
<accession>A0ABM1QAB3</accession>
<reference evidence="7" key="2">
    <citation type="submission" date="2025-08" db="UniProtKB">
        <authorList>
            <consortium name="RefSeq"/>
        </authorList>
    </citation>
    <scope>IDENTIFICATION</scope>
    <source>
        <tissue evidence="7">Leaf</tissue>
    </source>
</reference>
<sequence length="392" mass="45070">MPNLMSVLHSSNGLCVDWQYDRFPNPEFASFRGVFWAFSQSIKGFQHCRPLIVVDSKDLNGKYPMKLMIASGVDAANNFFPLAFAVTKELSIDIWRWFLTGIREKVTQRKGLCLISSPHPDILAVINEPGSLWQEPWAYHKFCLEYFSTQFSIIFPDDPCLWNFVYSAGPTYQKDVFDSYMEDIEKKNPEARRWLDQSPPHQWALAYDSGLRYGIKEIDPNIIFTVCQDFQNYTTGDVMLMFDELRTTFDTSLSFSHGSLNRGDVYTEHVMDKFEKFMTDSITYVITPLERDSFQVVSDSLEKEEWIVQLSDSTCTCGEFQSEKFPCPHALAVCEKLKINPLQYVDDCYSVERYHKTYAAAFYPVPKVSAWPEAWGVPTLFPPSPPNSSGKA</sequence>
<evidence type="ECO:0000313" key="6">
    <source>
        <dbReference type="Proteomes" id="UP000694864"/>
    </source>
</evidence>
<evidence type="ECO:0000256" key="2">
    <source>
        <dbReference type="ARBA" id="ARBA00022771"/>
    </source>
</evidence>
<dbReference type="GeneID" id="104704056"/>
<evidence type="ECO:0000256" key="3">
    <source>
        <dbReference type="ARBA" id="ARBA00022833"/>
    </source>
</evidence>
<keyword evidence="2 4" id="KW-0863">Zinc-finger</keyword>
<dbReference type="PANTHER" id="PTHR31973">
    <property type="entry name" value="POLYPROTEIN, PUTATIVE-RELATED"/>
    <property type="match status" value="1"/>
</dbReference>
<dbReference type="RefSeq" id="XP_019083701.1">
    <property type="nucleotide sequence ID" value="XM_019228156.1"/>
</dbReference>
<evidence type="ECO:0000259" key="5">
    <source>
        <dbReference type="PROSITE" id="PS50966"/>
    </source>
</evidence>
<dbReference type="Pfam" id="PF04434">
    <property type="entry name" value="SWIM"/>
    <property type="match status" value="1"/>
</dbReference>
<protein>
    <submittedName>
        <fullName evidence="7">Uncharacterized protein LOC104704056</fullName>
    </submittedName>
</protein>
<keyword evidence="1" id="KW-0479">Metal-binding</keyword>
<organism evidence="6 7">
    <name type="scientific">Camelina sativa</name>
    <name type="common">False flax</name>
    <name type="synonym">Myagrum sativum</name>
    <dbReference type="NCBI Taxonomy" id="90675"/>
    <lineage>
        <taxon>Eukaryota</taxon>
        <taxon>Viridiplantae</taxon>
        <taxon>Streptophyta</taxon>
        <taxon>Embryophyta</taxon>
        <taxon>Tracheophyta</taxon>
        <taxon>Spermatophyta</taxon>
        <taxon>Magnoliopsida</taxon>
        <taxon>eudicotyledons</taxon>
        <taxon>Gunneridae</taxon>
        <taxon>Pentapetalae</taxon>
        <taxon>rosids</taxon>
        <taxon>malvids</taxon>
        <taxon>Brassicales</taxon>
        <taxon>Brassicaceae</taxon>
        <taxon>Camelineae</taxon>
        <taxon>Camelina</taxon>
    </lineage>
</organism>
<dbReference type="PANTHER" id="PTHR31973:SF195">
    <property type="entry name" value="MUDR FAMILY TRANSPOSASE"/>
    <property type="match status" value="1"/>
</dbReference>
<evidence type="ECO:0000313" key="7">
    <source>
        <dbReference type="RefSeq" id="XP_019083701.1"/>
    </source>
</evidence>
<evidence type="ECO:0000256" key="1">
    <source>
        <dbReference type="ARBA" id="ARBA00022723"/>
    </source>
</evidence>
<reference evidence="6" key="1">
    <citation type="journal article" date="2014" name="Nat. Commun.">
        <title>The emerging biofuel crop Camelina sativa retains a highly undifferentiated hexaploid genome structure.</title>
        <authorList>
            <person name="Kagale S."/>
            <person name="Koh C."/>
            <person name="Nixon J."/>
            <person name="Bollina V."/>
            <person name="Clarke W.E."/>
            <person name="Tuteja R."/>
            <person name="Spillane C."/>
            <person name="Robinson S.J."/>
            <person name="Links M.G."/>
            <person name="Clarke C."/>
            <person name="Higgins E.E."/>
            <person name="Huebert T."/>
            <person name="Sharpe A.G."/>
            <person name="Parkin I.A."/>
        </authorList>
    </citation>
    <scope>NUCLEOTIDE SEQUENCE [LARGE SCALE GENOMIC DNA]</scope>
    <source>
        <strain evidence="6">cv. DH55</strain>
    </source>
</reference>
<gene>
    <name evidence="7" type="primary">LOC104704056</name>
</gene>